<evidence type="ECO:0000313" key="2">
    <source>
        <dbReference type="EMBL" id="KAK4171473.1"/>
    </source>
</evidence>
<evidence type="ECO:0000256" key="1">
    <source>
        <dbReference type="SAM" id="MobiDB-lite"/>
    </source>
</evidence>
<proteinExistence type="predicted"/>
<evidence type="ECO:0000313" key="3">
    <source>
        <dbReference type="Proteomes" id="UP001302321"/>
    </source>
</evidence>
<accession>A0AAN7A2C4</accession>
<comment type="caution">
    <text evidence="2">The sequence shown here is derived from an EMBL/GenBank/DDBJ whole genome shotgun (WGS) entry which is preliminary data.</text>
</comment>
<reference evidence="2" key="2">
    <citation type="submission" date="2023-05" db="EMBL/GenBank/DDBJ databases">
        <authorList>
            <consortium name="Lawrence Berkeley National Laboratory"/>
            <person name="Steindorff A."/>
            <person name="Hensen N."/>
            <person name="Bonometti L."/>
            <person name="Westerberg I."/>
            <person name="Brannstrom I.O."/>
            <person name="Guillou S."/>
            <person name="Cros-Aarteil S."/>
            <person name="Calhoun S."/>
            <person name="Haridas S."/>
            <person name="Kuo A."/>
            <person name="Mondo S."/>
            <person name="Pangilinan J."/>
            <person name="Riley R."/>
            <person name="Labutti K."/>
            <person name="Andreopoulos B."/>
            <person name="Lipzen A."/>
            <person name="Chen C."/>
            <person name="Yanf M."/>
            <person name="Daum C."/>
            <person name="Ng V."/>
            <person name="Clum A."/>
            <person name="Ohm R."/>
            <person name="Martin F."/>
            <person name="Silar P."/>
            <person name="Natvig D."/>
            <person name="Lalanne C."/>
            <person name="Gautier V."/>
            <person name="Ament-Velasquez S.L."/>
            <person name="Kruys A."/>
            <person name="Hutchinson M.I."/>
            <person name="Powell A.J."/>
            <person name="Barry K."/>
            <person name="Miller A.N."/>
            <person name="Grigoriev I.V."/>
            <person name="Debuchy R."/>
            <person name="Gladieux P."/>
            <person name="Thoren M.H."/>
            <person name="Johannesson H."/>
        </authorList>
    </citation>
    <scope>NUCLEOTIDE SEQUENCE</scope>
    <source>
        <strain evidence="2">CBS 892.96</strain>
    </source>
</reference>
<feature type="compositionally biased region" description="Polar residues" evidence="1">
    <location>
        <begin position="20"/>
        <end position="37"/>
    </location>
</feature>
<keyword evidence="3" id="KW-1185">Reference proteome</keyword>
<feature type="region of interest" description="Disordered" evidence="1">
    <location>
        <begin position="20"/>
        <end position="58"/>
    </location>
</feature>
<organism evidence="2 3">
    <name type="scientific">Triangularia setosa</name>
    <dbReference type="NCBI Taxonomy" id="2587417"/>
    <lineage>
        <taxon>Eukaryota</taxon>
        <taxon>Fungi</taxon>
        <taxon>Dikarya</taxon>
        <taxon>Ascomycota</taxon>
        <taxon>Pezizomycotina</taxon>
        <taxon>Sordariomycetes</taxon>
        <taxon>Sordariomycetidae</taxon>
        <taxon>Sordariales</taxon>
        <taxon>Podosporaceae</taxon>
        <taxon>Triangularia</taxon>
    </lineage>
</organism>
<gene>
    <name evidence="2" type="ORF">QBC36DRAFT_339900</name>
</gene>
<dbReference type="EMBL" id="MU866558">
    <property type="protein sequence ID" value="KAK4171473.1"/>
    <property type="molecule type" value="Genomic_DNA"/>
</dbReference>
<reference evidence="2" key="1">
    <citation type="journal article" date="2023" name="Mol. Phylogenet. Evol.">
        <title>Genome-scale phylogeny and comparative genomics of the fungal order Sordariales.</title>
        <authorList>
            <person name="Hensen N."/>
            <person name="Bonometti L."/>
            <person name="Westerberg I."/>
            <person name="Brannstrom I.O."/>
            <person name="Guillou S."/>
            <person name="Cros-Aarteil S."/>
            <person name="Calhoun S."/>
            <person name="Haridas S."/>
            <person name="Kuo A."/>
            <person name="Mondo S."/>
            <person name="Pangilinan J."/>
            <person name="Riley R."/>
            <person name="LaButti K."/>
            <person name="Andreopoulos B."/>
            <person name="Lipzen A."/>
            <person name="Chen C."/>
            <person name="Yan M."/>
            <person name="Daum C."/>
            <person name="Ng V."/>
            <person name="Clum A."/>
            <person name="Steindorff A."/>
            <person name="Ohm R.A."/>
            <person name="Martin F."/>
            <person name="Silar P."/>
            <person name="Natvig D.O."/>
            <person name="Lalanne C."/>
            <person name="Gautier V."/>
            <person name="Ament-Velasquez S.L."/>
            <person name="Kruys A."/>
            <person name="Hutchinson M.I."/>
            <person name="Powell A.J."/>
            <person name="Barry K."/>
            <person name="Miller A.N."/>
            <person name="Grigoriev I.V."/>
            <person name="Debuchy R."/>
            <person name="Gladieux P."/>
            <person name="Hiltunen Thoren M."/>
            <person name="Johannesson H."/>
        </authorList>
    </citation>
    <scope>NUCLEOTIDE SEQUENCE</scope>
    <source>
        <strain evidence="2">CBS 892.96</strain>
    </source>
</reference>
<sequence>MNSNPLVSLHQASEINLYHKNQLTMPSDNTAEQQQPTEAIPPDGLMTEQPAVEPQPEVGMRGGFVEECDCCCCDEECVCC</sequence>
<feature type="non-terminal residue" evidence="2">
    <location>
        <position position="1"/>
    </location>
</feature>
<dbReference type="AlphaFoldDB" id="A0AAN7A2C4"/>
<protein>
    <submittedName>
        <fullName evidence="2">Uncharacterized protein</fullName>
    </submittedName>
</protein>
<name>A0AAN7A2C4_9PEZI</name>
<dbReference type="Proteomes" id="UP001302321">
    <property type="component" value="Unassembled WGS sequence"/>
</dbReference>